<dbReference type="AlphaFoldDB" id="A0A811YYE1"/>
<protein>
    <submittedName>
        <fullName evidence="2">(raccoon dog) hypothetical protein</fullName>
    </submittedName>
</protein>
<evidence type="ECO:0000313" key="2">
    <source>
        <dbReference type="EMBL" id="CAD7682753.1"/>
    </source>
</evidence>
<gene>
    <name evidence="2" type="ORF">NYPRO_LOCUS15544</name>
</gene>
<proteinExistence type="predicted"/>
<keyword evidence="3" id="KW-1185">Reference proteome</keyword>
<organism evidence="2 3">
    <name type="scientific">Nyctereutes procyonoides</name>
    <name type="common">Raccoon dog</name>
    <name type="synonym">Canis procyonoides</name>
    <dbReference type="NCBI Taxonomy" id="34880"/>
    <lineage>
        <taxon>Eukaryota</taxon>
        <taxon>Metazoa</taxon>
        <taxon>Chordata</taxon>
        <taxon>Craniata</taxon>
        <taxon>Vertebrata</taxon>
        <taxon>Euteleostomi</taxon>
        <taxon>Mammalia</taxon>
        <taxon>Eutheria</taxon>
        <taxon>Laurasiatheria</taxon>
        <taxon>Carnivora</taxon>
        <taxon>Caniformia</taxon>
        <taxon>Canidae</taxon>
        <taxon>Nyctereutes</taxon>
    </lineage>
</organism>
<dbReference type="EMBL" id="CAJHUB010000754">
    <property type="protein sequence ID" value="CAD7682753.1"/>
    <property type="molecule type" value="Genomic_DNA"/>
</dbReference>
<evidence type="ECO:0000313" key="3">
    <source>
        <dbReference type="Proteomes" id="UP000645828"/>
    </source>
</evidence>
<reference evidence="2" key="1">
    <citation type="submission" date="2020-12" db="EMBL/GenBank/DDBJ databases">
        <authorList>
            <consortium name="Molecular Ecology Group"/>
        </authorList>
    </citation>
    <scope>NUCLEOTIDE SEQUENCE</scope>
    <source>
        <strain evidence="2">TBG_1078</strain>
    </source>
</reference>
<feature type="compositionally biased region" description="Low complexity" evidence="1">
    <location>
        <begin position="200"/>
        <end position="212"/>
    </location>
</feature>
<name>A0A811YYE1_NYCPR</name>
<dbReference type="Proteomes" id="UP000645828">
    <property type="component" value="Unassembled WGS sequence"/>
</dbReference>
<feature type="compositionally biased region" description="Gly residues" evidence="1">
    <location>
        <begin position="8"/>
        <end position="20"/>
    </location>
</feature>
<sequence length="232" mass="23251">MRQSAAGVAGGKGKAAGGSLRGPLPRPRPRTETVPCRLTRQGAAPEPPGWPRRGGTFPTGSDPGQSRGTGAPQPVCQGNPSGCRTTPAGAAAQRPARAAVTGAEPTGLGRLGGASRKRGPWAPLCEGRGEGCRANPGRGGPRCAAPTASLRGAARLRTPPLGACPPPHAPCLGFGSYRKGITIPSPPTRHLALSPPPPLTSSSSPVGPSAAPHSPPQFADFRPPSASPSRRG</sequence>
<feature type="compositionally biased region" description="Low complexity" evidence="1">
    <location>
        <begin position="84"/>
        <end position="103"/>
    </location>
</feature>
<feature type="compositionally biased region" description="Polar residues" evidence="1">
    <location>
        <begin position="58"/>
        <end position="68"/>
    </location>
</feature>
<evidence type="ECO:0000256" key="1">
    <source>
        <dbReference type="SAM" id="MobiDB-lite"/>
    </source>
</evidence>
<comment type="caution">
    <text evidence="2">The sequence shown here is derived from an EMBL/GenBank/DDBJ whole genome shotgun (WGS) entry which is preliminary data.</text>
</comment>
<feature type="region of interest" description="Disordered" evidence="1">
    <location>
        <begin position="1"/>
        <end position="143"/>
    </location>
</feature>
<accession>A0A811YYE1</accession>
<feature type="region of interest" description="Disordered" evidence="1">
    <location>
        <begin position="177"/>
        <end position="232"/>
    </location>
</feature>